<feature type="transmembrane region" description="Helical" evidence="2">
    <location>
        <begin position="376"/>
        <end position="396"/>
    </location>
</feature>
<feature type="transmembrane region" description="Helical" evidence="2">
    <location>
        <begin position="506"/>
        <end position="525"/>
    </location>
</feature>
<feature type="transmembrane region" description="Helical" evidence="2">
    <location>
        <begin position="478"/>
        <end position="500"/>
    </location>
</feature>
<feature type="transmembrane region" description="Helical" evidence="2">
    <location>
        <begin position="546"/>
        <end position="568"/>
    </location>
</feature>
<feature type="compositionally biased region" description="Polar residues" evidence="1">
    <location>
        <begin position="1"/>
        <end position="11"/>
    </location>
</feature>
<reference evidence="3 4" key="1">
    <citation type="journal article" date="2023" name="Commun. Biol.">
        <title>Genome analysis of Parmales, the sister group of diatoms, reveals the evolutionary specialization of diatoms from phago-mixotrophs to photoautotrophs.</title>
        <authorList>
            <person name="Ban H."/>
            <person name="Sato S."/>
            <person name="Yoshikawa S."/>
            <person name="Yamada K."/>
            <person name="Nakamura Y."/>
            <person name="Ichinomiya M."/>
            <person name="Sato N."/>
            <person name="Blanc-Mathieu R."/>
            <person name="Endo H."/>
            <person name="Kuwata A."/>
            <person name="Ogata H."/>
        </authorList>
    </citation>
    <scope>NUCLEOTIDE SEQUENCE [LARGE SCALE GENOMIC DNA]</scope>
</reference>
<sequence length="729" mass="77526">MPSSLPSSQPRKSAPRRPSGAPPLSPRLLLPGALPSSFGSGLSPGTFDASDDIVAIGEDEELDELAVPIEHPAQRERRVTRNTFIQEGGAAALSLGEIMDASDSEGEEDDAPGGARVSPRERRRTGEGGGGGRARAHSDHGPAAAAPEGRGRSRGASWDVGDSELASGDSRLTSGRTSGRRTSRDILDAAGRRLSRDLGEAGRRVSKDLSDAAASVQPRAQYRRGSAAIQHLGKKIRNNEATPSDIRTYKNLQALKSTGLVHVRSIVGLTVFATGGDEGYDPFVVSEMTKEIQAGFRRKTFGLLVLQTGLVNAAVWLARGPLGGAGGLLQKLEGWFCPEGSLADELADLQNATAALGANATAAGGDLHDLSTCDGYAGTTVLGFAMLCGGLLVLYITKYWFPLNFAALVAFSLLQAILCIGFDAVFGTYTATLIVANTFFQMVVMFFASRFNQLIIGDEYNTNPPSEWYFEPSQLTGFYLPALLACILTLVLDIAVAAAGVFDMSFGGFLFVTGVSCTVMVWFAYDASCMVRKVSTDEYLQALIFFYTDIILFIVFLSLIGCCVFMGARGNPGCFQLCFACQGCGACGSSVHHCCRCCFVCMPEGMDEETGAGRDDGVRGGCFRDGGCCDFGCYAAERPDMEIAIERNGDDGLAEVDAPEEAVAQHGLGGGLHGRGRRPSFLGNLAGGIASRVLPEDALGDGPQYENEREMGGVQAMEMRRWDRNGQYY</sequence>
<evidence type="ECO:0000256" key="2">
    <source>
        <dbReference type="SAM" id="Phobius"/>
    </source>
</evidence>
<name>A0ABQ6MSD0_9STRA</name>
<keyword evidence="4" id="KW-1185">Reference proteome</keyword>
<feature type="region of interest" description="Disordered" evidence="1">
    <location>
        <begin position="95"/>
        <end position="224"/>
    </location>
</feature>
<proteinExistence type="predicted"/>
<feature type="compositionally biased region" description="Low complexity" evidence="1">
    <location>
        <begin position="28"/>
        <end position="45"/>
    </location>
</feature>
<gene>
    <name evidence="3" type="ORF">TeGR_g12240</name>
</gene>
<feature type="compositionally biased region" description="Basic and acidic residues" evidence="1">
    <location>
        <begin position="182"/>
        <end position="210"/>
    </location>
</feature>
<feature type="compositionally biased region" description="Acidic residues" evidence="1">
    <location>
        <begin position="100"/>
        <end position="111"/>
    </location>
</feature>
<comment type="caution">
    <text evidence="3">The sequence shown here is derived from an EMBL/GenBank/DDBJ whole genome shotgun (WGS) entry which is preliminary data.</text>
</comment>
<feature type="transmembrane region" description="Helical" evidence="2">
    <location>
        <begin position="429"/>
        <end position="448"/>
    </location>
</feature>
<keyword evidence="2" id="KW-1133">Transmembrane helix</keyword>
<evidence type="ECO:0000313" key="4">
    <source>
        <dbReference type="Proteomes" id="UP001165060"/>
    </source>
</evidence>
<keyword evidence="2" id="KW-0472">Membrane</keyword>
<keyword evidence="2" id="KW-0812">Transmembrane</keyword>
<feature type="compositionally biased region" description="Low complexity" evidence="1">
    <location>
        <begin position="167"/>
        <end position="177"/>
    </location>
</feature>
<dbReference type="EMBL" id="BRYB01001729">
    <property type="protein sequence ID" value="GMI32187.1"/>
    <property type="molecule type" value="Genomic_DNA"/>
</dbReference>
<evidence type="ECO:0000256" key="1">
    <source>
        <dbReference type="SAM" id="MobiDB-lite"/>
    </source>
</evidence>
<evidence type="ECO:0000313" key="3">
    <source>
        <dbReference type="EMBL" id="GMI32187.1"/>
    </source>
</evidence>
<accession>A0ABQ6MSD0</accession>
<protein>
    <submittedName>
        <fullName evidence="3">Uncharacterized protein</fullName>
    </submittedName>
</protein>
<organism evidence="3 4">
    <name type="scientific">Tetraparma gracilis</name>
    <dbReference type="NCBI Taxonomy" id="2962635"/>
    <lineage>
        <taxon>Eukaryota</taxon>
        <taxon>Sar</taxon>
        <taxon>Stramenopiles</taxon>
        <taxon>Ochrophyta</taxon>
        <taxon>Bolidophyceae</taxon>
        <taxon>Parmales</taxon>
        <taxon>Triparmaceae</taxon>
        <taxon>Tetraparma</taxon>
    </lineage>
</organism>
<dbReference type="Proteomes" id="UP001165060">
    <property type="component" value="Unassembled WGS sequence"/>
</dbReference>
<feature type="transmembrane region" description="Helical" evidence="2">
    <location>
        <begin position="403"/>
        <end position="423"/>
    </location>
</feature>
<feature type="region of interest" description="Disordered" evidence="1">
    <location>
        <begin position="1"/>
        <end position="49"/>
    </location>
</feature>